<reference evidence="9 10" key="1">
    <citation type="submission" date="2016-07" db="EMBL/GenBank/DDBJ databases">
        <title>Pervasive Adenine N6-methylation of Active Genes in Fungi.</title>
        <authorList>
            <consortium name="DOE Joint Genome Institute"/>
            <person name="Mondo S.J."/>
            <person name="Dannebaum R.O."/>
            <person name="Kuo R.C."/>
            <person name="Labutti K."/>
            <person name="Haridas S."/>
            <person name="Kuo A."/>
            <person name="Salamov A."/>
            <person name="Ahrendt S.R."/>
            <person name="Lipzen A."/>
            <person name="Sullivan W."/>
            <person name="Andreopoulos W.B."/>
            <person name="Clum A."/>
            <person name="Lindquist E."/>
            <person name="Daum C."/>
            <person name="Ramamoorthy G.K."/>
            <person name="Gryganskyi A."/>
            <person name="Culley D."/>
            <person name="Magnuson J.K."/>
            <person name="James T.Y."/>
            <person name="O'Malley M.A."/>
            <person name="Stajich J.E."/>
            <person name="Spatafora J.W."/>
            <person name="Visel A."/>
            <person name="Grigoriev I.V."/>
        </authorList>
    </citation>
    <scope>NUCLEOTIDE SEQUENCE [LARGE SCALE GENOMIC DNA]</scope>
    <source>
        <strain evidence="9 10">PL171</strain>
    </source>
</reference>
<evidence type="ECO:0000259" key="8">
    <source>
        <dbReference type="PROSITE" id="PS50067"/>
    </source>
</evidence>
<feature type="compositionally biased region" description="Low complexity" evidence="7">
    <location>
        <begin position="1"/>
        <end position="17"/>
    </location>
</feature>
<dbReference type="SUPFAM" id="SSF52540">
    <property type="entry name" value="P-loop containing nucleoside triphosphate hydrolases"/>
    <property type="match status" value="1"/>
</dbReference>
<feature type="coiled-coil region" evidence="6">
    <location>
        <begin position="459"/>
        <end position="500"/>
    </location>
</feature>
<dbReference type="EMBL" id="MCFL01000043">
    <property type="protein sequence ID" value="ORZ32663.1"/>
    <property type="molecule type" value="Genomic_DNA"/>
</dbReference>
<feature type="compositionally biased region" description="Basic and acidic residues" evidence="7">
    <location>
        <begin position="25"/>
        <end position="36"/>
    </location>
</feature>
<evidence type="ECO:0000256" key="5">
    <source>
        <dbReference type="PROSITE-ProRule" id="PRU00283"/>
    </source>
</evidence>
<keyword evidence="3" id="KW-0067">ATP-binding</keyword>
<feature type="region of interest" description="Disordered" evidence="7">
    <location>
        <begin position="1"/>
        <end position="36"/>
    </location>
</feature>
<comment type="caution">
    <text evidence="5">Lacks conserved residue(s) required for the propagation of feature annotation.</text>
</comment>
<dbReference type="AlphaFoldDB" id="A0A1Y2HG41"/>
<dbReference type="SMART" id="SM00129">
    <property type="entry name" value="KISc"/>
    <property type="match status" value="1"/>
</dbReference>
<dbReference type="GO" id="GO:0007018">
    <property type="term" value="P:microtubule-based movement"/>
    <property type="evidence" value="ECO:0007669"/>
    <property type="project" value="InterPro"/>
</dbReference>
<dbReference type="GO" id="GO:0003777">
    <property type="term" value="F:microtubule motor activity"/>
    <property type="evidence" value="ECO:0007669"/>
    <property type="project" value="InterPro"/>
</dbReference>
<sequence length="806" mass="86303">MDMDGPTSTTSTAAAAGPGPGSLKRMRDPSDHDLHHDSLQTKFSFDFNPAPPSLPAGTVPVSVAVAAPSALTSANRRESLIKPPSSFAGNTLAHVTHRETFAFSTAPTNSAFAHARSENAAPQPPPMRKLTAPPSAYAAATTSSSDPHLGPAQKKQRTATGAAPVGRSTATSTSGRFNATGGSARAAVNPPGVARRTSVASSGYGTSSSSTASTRSTLARSTTGLASASSTTRRNFTSTSSSMTRPTATAAGAASAGLASVPEDKPLRMDTSTMHALGDHIASQIASGNSEQMAQLQAQIVELQRTQLAHQETYIKAVDERVEMEGKVAKMEAQRTFVFPFLLTFTIAESDRDRLRRDLDACSSDLADTRAKLARLDADHKELQAIHADQLRVQEAERQQEMGQLRIHAQTLATERDALAARVAALEQDISLDLGTAHAALRANYESVTHQLTATTETLAERDARVLELEAKVREMEMDRRRLHNEIQELKGNIRSAAALDHLKLDDKLNAVDFVVKRNTADGRVLTEPIKYKFDKVFTPQASQAAVFDEISHLVQSALDGYNVGKTYTMEGRGLPKPGSRGMIPRAVDQIFLTAKDLREQGWEYDFCGQYVEIYNETVRDLLRATASGLRGPGAFGPGRGAAGASAAASGSAVTDPLPLTTPAERCVHAMNDRSSRSHSVFILFLRGANALTGEKCESQLFLVTWPDPSALQSRVPERSQPVEGATSINKSLTALGDVIEQLIRRGERMDKARRRRTGGDEDAYVGFRSSKLTHLLKAGLGGNAKALMFVNVSPLVESSAETKNL</sequence>
<dbReference type="PROSITE" id="PS50067">
    <property type="entry name" value="KINESIN_MOTOR_2"/>
    <property type="match status" value="1"/>
</dbReference>
<dbReference type="GO" id="GO:0005524">
    <property type="term" value="F:ATP binding"/>
    <property type="evidence" value="ECO:0007669"/>
    <property type="project" value="UniProtKB-KW"/>
</dbReference>
<keyword evidence="4" id="KW-0505">Motor protein</keyword>
<feature type="compositionally biased region" description="Polar residues" evidence="7">
    <location>
        <begin position="168"/>
        <end position="181"/>
    </location>
</feature>
<dbReference type="InterPro" id="IPR001752">
    <property type="entry name" value="Kinesin_motor_dom"/>
</dbReference>
<keyword evidence="6" id="KW-0175">Coiled coil</keyword>
<dbReference type="GO" id="GO:0016787">
    <property type="term" value="F:hydrolase activity"/>
    <property type="evidence" value="ECO:0007669"/>
    <property type="project" value="UniProtKB-KW"/>
</dbReference>
<feature type="domain" description="Kinesin motor" evidence="8">
    <location>
        <begin position="493"/>
        <end position="806"/>
    </location>
</feature>
<evidence type="ECO:0000313" key="9">
    <source>
        <dbReference type="EMBL" id="ORZ32663.1"/>
    </source>
</evidence>
<evidence type="ECO:0000313" key="10">
    <source>
        <dbReference type="Proteomes" id="UP000193411"/>
    </source>
</evidence>
<feature type="compositionally biased region" description="Low complexity" evidence="7">
    <location>
        <begin position="197"/>
        <end position="260"/>
    </location>
</feature>
<keyword evidence="10" id="KW-1185">Reference proteome</keyword>
<dbReference type="GO" id="GO:0008017">
    <property type="term" value="F:microtubule binding"/>
    <property type="evidence" value="ECO:0007669"/>
    <property type="project" value="InterPro"/>
</dbReference>
<feature type="coiled-coil region" evidence="6">
    <location>
        <begin position="352"/>
        <end position="429"/>
    </location>
</feature>
<name>A0A1Y2HG41_9FUNG</name>
<dbReference type="GO" id="GO:0005874">
    <property type="term" value="C:microtubule"/>
    <property type="evidence" value="ECO:0007669"/>
    <property type="project" value="UniProtKB-KW"/>
</dbReference>
<evidence type="ECO:0000256" key="3">
    <source>
        <dbReference type="ARBA" id="ARBA00022840"/>
    </source>
</evidence>
<dbReference type="PRINTS" id="PR00380">
    <property type="entry name" value="KINESINHEAVY"/>
</dbReference>
<dbReference type="Pfam" id="PF00225">
    <property type="entry name" value="Kinesin"/>
    <property type="match status" value="1"/>
</dbReference>
<proteinExistence type="inferred from homology"/>
<feature type="compositionally biased region" description="Low complexity" evidence="7">
    <location>
        <begin position="131"/>
        <end position="147"/>
    </location>
</feature>
<accession>A0A1Y2HG41</accession>
<comment type="similarity">
    <text evidence="5">Belongs to the TRAFAC class myosin-kinesin ATPase superfamily. Kinesin family.</text>
</comment>
<feature type="region of interest" description="Disordered" evidence="7">
    <location>
        <begin position="114"/>
        <end position="266"/>
    </location>
</feature>
<dbReference type="InterPro" id="IPR027640">
    <property type="entry name" value="Kinesin-like_fam"/>
</dbReference>
<dbReference type="OrthoDB" id="3176171at2759"/>
<dbReference type="PANTHER" id="PTHR47972:SF45">
    <property type="entry name" value="PROTEIN CLARET SEGREGATIONAL"/>
    <property type="match status" value="1"/>
</dbReference>
<keyword evidence="1" id="KW-0493">Microtubule</keyword>
<keyword evidence="9" id="KW-0378">Hydrolase</keyword>
<dbReference type="PANTHER" id="PTHR47972">
    <property type="entry name" value="KINESIN-LIKE PROTEIN KLP-3"/>
    <property type="match status" value="1"/>
</dbReference>
<dbReference type="InterPro" id="IPR036961">
    <property type="entry name" value="Kinesin_motor_dom_sf"/>
</dbReference>
<feature type="coiled-coil region" evidence="6">
    <location>
        <begin position="286"/>
        <end position="313"/>
    </location>
</feature>
<dbReference type="InterPro" id="IPR027417">
    <property type="entry name" value="P-loop_NTPase"/>
</dbReference>
<evidence type="ECO:0000256" key="7">
    <source>
        <dbReference type="SAM" id="MobiDB-lite"/>
    </source>
</evidence>
<evidence type="ECO:0000256" key="1">
    <source>
        <dbReference type="ARBA" id="ARBA00022701"/>
    </source>
</evidence>
<evidence type="ECO:0000256" key="4">
    <source>
        <dbReference type="ARBA" id="ARBA00023175"/>
    </source>
</evidence>
<gene>
    <name evidence="9" type="ORF">BCR44DRAFT_1439668</name>
</gene>
<evidence type="ECO:0000256" key="2">
    <source>
        <dbReference type="ARBA" id="ARBA00022741"/>
    </source>
</evidence>
<dbReference type="Proteomes" id="UP000193411">
    <property type="component" value="Unassembled WGS sequence"/>
</dbReference>
<organism evidence="9 10">
    <name type="scientific">Catenaria anguillulae PL171</name>
    <dbReference type="NCBI Taxonomy" id="765915"/>
    <lineage>
        <taxon>Eukaryota</taxon>
        <taxon>Fungi</taxon>
        <taxon>Fungi incertae sedis</taxon>
        <taxon>Blastocladiomycota</taxon>
        <taxon>Blastocladiomycetes</taxon>
        <taxon>Blastocladiales</taxon>
        <taxon>Catenariaceae</taxon>
        <taxon>Catenaria</taxon>
    </lineage>
</organism>
<dbReference type="STRING" id="765915.A0A1Y2HG41"/>
<protein>
    <submittedName>
        <fullName evidence="9">p-loop containing nucleoside triphosphate hydrolase protein</fullName>
    </submittedName>
</protein>
<evidence type="ECO:0000256" key="6">
    <source>
        <dbReference type="SAM" id="Coils"/>
    </source>
</evidence>
<keyword evidence="2" id="KW-0547">Nucleotide-binding</keyword>
<dbReference type="Gene3D" id="3.40.850.10">
    <property type="entry name" value="Kinesin motor domain"/>
    <property type="match status" value="1"/>
</dbReference>
<comment type="caution">
    <text evidence="9">The sequence shown here is derived from an EMBL/GenBank/DDBJ whole genome shotgun (WGS) entry which is preliminary data.</text>
</comment>